<evidence type="ECO:0000256" key="2">
    <source>
        <dbReference type="ARBA" id="ARBA00005417"/>
    </source>
</evidence>
<keyword evidence="6" id="KW-0547">Nucleotide-binding</keyword>
<name>A0ABS1J144_9FIRM</name>
<dbReference type="EMBL" id="JAEPRJ010000001">
    <property type="protein sequence ID" value="MBK5897730.1"/>
    <property type="molecule type" value="Genomic_DNA"/>
</dbReference>
<keyword evidence="5" id="KW-0997">Cell inner membrane</keyword>
<keyword evidence="4" id="KW-1003">Cell membrane</keyword>
<dbReference type="PANTHER" id="PTHR43297:SF14">
    <property type="entry name" value="ATPASE AAA-TYPE CORE DOMAIN-CONTAINING PROTEIN"/>
    <property type="match status" value="1"/>
</dbReference>
<dbReference type="InterPro" id="IPR003439">
    <property type="entry name" value="ABC_transporter-like_ATP-bd"/>
</dbReference>
<keyword evidence="8" id="KW-1278">Translocase</keyword>
<reference evidence="11 12" key="1">
    <citation type="submission" date="2021-01" db="EMBL/GenBank/DDBJ databases">
        <title>Isolation and description of Catonella massiliensis sp. nov., a novel Catonella species, isolated from a stable periodontitis subject.</title>
        <authorList>
            <person name="Antezack A."/>
            <person name="Boxberger M."/>
            <person name="La Scola B."/>
            <person name="Monnet-Corti V."/>
        </authorList>
    </citation>
    <scope>NUCLEOTIDE SEQUENCE [LARGE SCALE GENOMIC DNA]</scope>
    <source>
        <strain evidence="11 12">Marseille-Q4567</strain>
    </source>
</reference>
<comment type="similarity">
    <text evidence="2">Belongs to the ABC transporter superfamily.</text>
</comment>
<dbReference type="PROSITE" id="PS50893">
    <property type="entry name" value="ABC_TRANSPORTER_2"/>
    <property type="match status" value="1"/>
</dbReference>
<comment type="caution">
    <text evidence="11">The sequence shown here is derived from an EMBL/GenBank/DDBJ whole genome shotgun (WGS) entry which is preliminary data.</text>
</comment>
<evidence type="ECO:0000256" key="8">
    <source>
        <dbReference type="ARBA" id="ARBA00022967"/>
    </source>
</evidence>
<keyword evidence="9" id="KW-0472">Membrane</keyword>
<organism evidence="11 12">
    <name type="scientific">Catonella massiliensis</name>
    <dbReference type="NCBI Taxonomy" id="2799636"/>
    <lineage>
        <taxon>Bacteria</taxon>
        <taxon>Bacillati</taxon>
        <taxon>Bacillota</taxon>
        <taxon>Clostridia</taxon>
        <taxon>Lachnospirales</taxon>
        <taxon>Lachnospiraceae</taxon>
        <taxon>Catonella</taxon>
    </lineage>
</organism>
<dbReference type="PANTHER" id="PTHR43297">
    <property type="entry name" value="OLIGOPEPTIDE TRANSPORT ATP-BINDING PROTEIN APPD"/>
    <property type="match status" value="1"/>
</dbReference>
<evidence type="ECO:0000256" key="7">
    <source>
        <dbReference type="ARBA" id="ARBA00022840"/>
    </source>
</evidence>
<dbReference type="RefSeq" id="WP_208429196.1">
    <property type="nucleotide sequence ID" value="NZ_JAEPRJ010000001.1"/>
</dbReference>
<dbReference type="InterPro" id="IPR050388">
    <property type="entry name" value="ABC_Ni/Peptide_Import"/>
</dbReference>
<evidence type="ECO:0000256" key="3">
    <source>
        <dbReference type="ARBA" id="ARBA00022448"/>
    </source>
</evidence>
<keyword evidence="7 11" id="KW-0067">ATP-binding</keyword>
<feature type="domain" description="ABC transporter" evidence="10">
    <location>
        <begin position="6"/>
        <end position="252"/>
    </location>
</feature>
<dbReference type="Gene3D" id="3.40.50.300">
    <property type="entry name" value="P-loop containing nucleotide triphosphate hydrolases"/>
    <property type="match status" value="1"/>
</dbReference>
<dbReference type="CDD" id="cd03257">
    <property type="entry name" value="ABC_NikE_OppD_transporters"/>
    <property type="match status" value="1"/>
</dbReference>
<dbReference type="GO" id="GO:0005524">
    <property type="term" value="F:ATP binding"/>
    <property type="evidence" value="ECO:0007669"/>
    <property type="project" value="UniProtKB-KW"/>
</dbReference>
<keyword evidence="12" id="KW-1185">Reference proteome</keyword>
<dbReference type="Pfam" id="PF00005">
    <property type="entry name" value="ABC_tran"/>
    <property type="match status" value="1"/>
</dbReference>
<comment type="subcellular location">
    <subcellularLocation>
        <location evidence="1">Cell membrane</location>
        <topology evidence="1">Peripheral membrane protein</topology>
    </subcellularLocation>
</comment>
<evidence type="ECO:0000256" key="4">
    <source>
        <dbReference type="ARBA" id="ARBA00022475"/>
    </source>
</evidence>
<protein>
    <submittedName>
        <fullName evidence="11">ABC transporter ATP-binding protein</fullName>
    </submittedName>
</protein>
<evidence type="ECO:0000256" key="5">
    <source>
        <dbReference type="ARBA" id="ARBA00022519"/>
    </source>
</evidence>
<gene>
    <name evidence="11" type="ORF">JJN12_08070</name>
</gene>
<dbReference type="Pfam" id="PF08352">
    <property type="entry name" value="oligo_HPY"/>
    <property type="match status" value="1"/>
</dbReference>
<evidence type="ECO:0000256" key="6">
    <source>
        <dbReference type="ARBA" id="ARBA00022741"/>
    </source>
</evidence>
<dbReference type="SUPFAM" id="SSF52540">
    <property type="entry name" value="P-loop containing nucleoside triphosphate hydrolases"/>
    <property type="match status" value="1"/>
</dbReference>
<evidence type="ECO:0000313" key="11">
    <source>
        <dbReference type="EMBL" id="MBK5897730.1"/>
    </source>
</evidence>
<evidence type="ECO:0000313" key="12">
    <source>
        <dbReference type="Proteomes" id="UP000604730"/>
    </source>
</evidence>
<keyword evidence="3" id="KW-0813">Transport</keyword>
<dbReference type="InterPro" id="IPR003593">
    <property type="entry name" value="AAA+_ATPase"/>
</dbReference>
<dbReference type="SMART" id="SM00382">
    <property type="entry name" value="AAA"/>
    <property type="match status" value="1"/>
</dbReference>
<accession>A0ABS1J144</accession>
<sequence length="316" mass="35521">MMDNLLEVKDLKISEYKRRAYNDIVGEISLYVKHGEIVGLAGESGCGKSLTCRAIMNILPSNLKITNGEIRYLGKPIDYRDKNLYGKEISMIFQEPTKALHPLKTVGNQISEVLKLHSDIRGAKLKKKVIEALEVVGIDEPETRYKQYPHQLSGGLCQRVIIAIATIMKPSLIIADEPTTSLDVTVQKKILDLLLELNKKMGTSIIFISHDLAVLSHICNRVYVMYCGEIVEEGTVPSIFASPYHPYNKALISSIPSMYGAVTKLKSIKGMVPSPRNYSKYCRFYDRCDERCEACKNTKPELIDVEGRGVRCVKFE</sequence>
<dbReference type="InterPro" id="IPR013563">
    <property type="entry name" value="Oligopep_ABC_C"/>
</dbReference>
<dbReference type="Proteomes" id="UP000604730">
    <property type="component" value="Unassembled WGS sequence"/>
</dbReference>
<evidence type="ECO:0000256" key="9">
    <source>
        <dbReference type="ARBA" id="ARBA00023136"/>
    </source>
</evidence>
<evidence type="ECO:0000259" key="10">
    <source>
        <dbReference type="PROSITE" id="PS50893"/>
    </source>
</evidence>
<dbReference type="NCBIfam" id="TIGR01727">
    <property type="entry name" value="oligo_HPY"/>
    <property type="match status" value="1"/>
</dbReference>
<evidence type="ECO:0000256" key="1">
    <source>
        <dbReference type="ARBA" id="ARBA00004202"/>
    </source>
</evidence>
<proteinExistence type="inferred from homology"/>
<dbReference type="InterPro" id="IPR027417">
    <property type="entry name" value="P-loop_NTPase"/>
</dbReference>